<evidence type="ECO:0000259" key="2">
    <source>
        <dbReference type="Pfam" id="PF02272"/>
    </source>
</evidence>
<accession>B7TYM9</accession>
<dbReference type="InterPro" id="IPR001667">
    <property type="entry name" value="DDH_dom"/>
</dbReference>
<proteinExistence type="predicted"/>
<dbReference type="Gene3D" id="3.90.1640.10">
    <property type="entry name" value="inorganic pyrophosphatase (n-terminal core)"/>
    <property type="match status" value="1"/>
</dbReference>
<protein>
    <submittedName>
        <fullName evidence="3">Exopolyphosphatase-related protein</fullName>
    </submittedName>
</protein>
<dbReference type="PANTHER" id="PTHR47618">
    <property type="entry name" value="BIFUNCTIONAL OLIGORIBONUCLEASE AND PAP PHOSPHATASE NRNA"/>
    <property type="match status" value="1"/>
</dbReference>
<dbReference type="Gene3D" id="3.10.310.30">
    <property type="match status" value="1"/>
</dbReference>
<feature type="domain" description="DHHA1" evidence="2">
    <location>
        <begin position="222"/>
        <end position="305"/>
    </location>
</feature>
<feature type="domain" description="DDH" evidence="1">
    <location>
        <begin position="14"/>
        <end position="149"/>
    </location>
</feature>
<organism evidence="3">
    <name type="scientific">Palm lethal yellowing phytoplasma</name>
    <dbReference type="NCBI Taxonomy" id="39646"/>
    <lineage>
        <taxon>Bacteria</taxon>
        <taxon>Bacillati</taxon>
        <taxon>Mycoplasmatota</taxon>
        <taxon>Mollicutes</taxon>
        <taxon>Acholeplasmatales</taxon>
        <taxon>Acholeplasmataceae</taxon>
        <taxon>Candidatus Phytoplasma</taxon>
        <taxon>16SrIV (Coconut lethal yellows group)</taxon>
    </lineage>
</organism>
<reference evidence="3" key="1">
    <citation type="submission" date="2008-10" db="EMBL/GenBank/DDBJ databases">
        <title>A sequence survey of the palm lethal yellowing phytoplasma ('Candidatus Phytoplasma palme') genome.</title>
        <authorList>
            <person name="Harrison N.A."/>
            <person name="Davis R.E."/>
            <person name="Helmick E.E."/>
        </authorList>
    </citation>
    <scope>NUCLEOTIDE SEQUENCE</scope>
    <source>
        <strain evidence="3">LYSS</strain>
    </source>
</reference>
<name>B7TYM9_9MOLU</name>
<dbReference type="GO" id="GO:0003676">
    <property type="term" value="F:nucleic acid binding"/>
    <property type="evidence" value="ECO:0007669"/>
    <property type="project" value="InterPro"/>
</dbReference>
<dbReference type="InterPro" id="IPR003156">
    <property type="entry name" value="DHHA1_dom"/>
</dbReference>
<dbReference type="InterPro" id="IPR038763">
    <property type="entry name" value="DHH_sf"/>
</dbReference>
<sequence length="312" mass="35978">MKFIRKYIELFDTIIIHSHRNPDGDSYGSQLGLKNIIETNFPYKKVYVVGEVNNNLSFLGKMDIIHDDVYKNALVFVVDCGQSNVISDLRYKLGKKIIRIDHHLLIENIGDYQWVDSSFASCSEMVFSFKEKNNFKITREGALPLYVGIVTDTGNFRFERVNENTLRIASELLSYKINIFEIDKKINIQNLNLLRFQGFVLNNFIAEKGFIYFQTTITEVEKFNLTIEKAFSIVNILNNVENYPVWAFIIKLSNGNWKLSIRSLGPKIDDIVNKFGGGGHFRACGVIVKTKEEVEKIIILLQKSISDYMEKK</sequence>
<evidence type="ECO:0000313" key="3">
    <source>
        <dbReference type="EMBL" id="ACJ46003.1"/>
    </source>
</evidence>
<dbReference type="SUPFAM" id="SSF64182">
    <property type="entry name" value="DHH phosphoesterases"/>
    <property type="match status" value="1"/>
</dbReference>
<dbReference type="Pfam" id="PF02272">
    <property type="entry name" value="DHHA1"/>
    <property type="match status" value="1"/>
</dbReference>
<dbReference type="EMBL" id="FJ416453">
    <property type="protein sequence ID" value="ACJ46003.1"/>
    <property type="molecule type" value="Genomic_DNA"/>
</dbReference>
<dbReference type="Pfam" id="PF01368">
    <property type="entry name" value="DHH"/>
    <property type="match status" value="1"/>
</dbReference>
<evidence type="ECO:0000259" key="1">
    <source>
        <dbReference type="Pfam" id="PF01368"/>
    </source>
</evidence>
<dbReference type="AlphaFoldDB" id="B7TYM9"/>
<dbReference type="PANTHER" id="PTHR47618:SF1">
    <property type="entry name" value="BIFUNCTIONAL OLIGORIBONUCLEASE AND PAP PHOSPHATASE NRNA"/>
    <property type="match status" value="1"/>
</dbReference>
<dbReference type="InterPro" id="IPR051319">
    <property type="entry name" value="Oligoribo/pAp-PDE_c-di-AMP_PDE"/>
</dbReference>